<organism evidence="2 3">
    <name type="scientific">Chroococcidiopsis cubana SAG 39.79</name>
    <dbReference type="NCBI Taxonomy" id="388085"/>
    <lineage>
        <taxon>Bacteria</taxon>
        <taxon>Bacillati</taxon>
        <taxon>Cyanobacteriota</taxon>
        <taxon>Cyanophyceae</taxon>
        <taxon>Chroococcidiopsidales</taxon>
        <taxon>Chroococcidiopsidaceae</taxon>
        <taxon>Chroococcidiopsis</taxon>
    </lineage>
</organism>
<sequence length="163" mass="18600">MIVYTLGTIFFPFDRAVDWLQILLEQEIIVEPVLLQHGATSTRLNHPLLTSVPSLSRHEMYAAAQQASLVISHAGQGSTRMLAEMGACFVLLPRLKCYGEHVDDHQLLFARAVEKYGIQHCIELQQLLEYVKERPSPFQGKLFNAPSLVMHLIERYRSLELQK</sequence>
<keyword evidence="2" id="KW-0808">Transferase</keyword>
<gene>
    <name evidence="2" type="ORF">DSM107010_30410</name>
</gene>
<keyword evidence="3" id="KW-1185">Reference proteome</keyword>
<dbReference type="AlphaFoldDB" id="A0AB37UK49"/>
<dbReference type="Pfam" id="PF04101">
    <property type="entry name" value="Glyco_tran_28_C"/>
    <property type="match status" value="1"/>
</dbReference>
<comment type="caution">
    <text evidence="2">The sequence shown here is derived from an EMBL/GenBank/DDBJ whole genome shotgun (WGS) entry which is preliminary data.</text>
</comment>
<protein>
    <submittedName>
        <fullName evidence="2">Glucosyl transferase</fullName>
    </submittedName>
</protein>
<dbReference type="InterPro" id="IPR007235">
    <property type="entry name" value="Glyco_trans_28_C"/>
</dbReference>
<dbReference type="GO" id="GO:0016758">
    <property type="term" value="F:hexosyltransferase activity"/>
    <property type="evidence" value="ECO:0007669"/>
    <property type="project" value="InterPro"/>
</dbReference>
<dbReference type="RefSeq" id="WP_015152832.1">
    <property type="nucleotide sequence ID" value="NZ_JAVKZF010000002.1"/>
</dbReference>
<feature type="domain" description="Glycosyl transferase family 28 C-terminal" evidence="1">
    <location>
        <begin position="58"/>
        <end position="133"/>
    </location>
</feature>
<evidence type="ECO:0000259" key="1">
    <source>
        <dbReference type="Pfam" id="PF04101"/>
    </source>
</evidence>
<reference evidence="2 3" key="1">
    <citation type="journal article" date="2019" name="Genome Biol. Evol.">
        <title>Day and night: Metabolic profiles and evolutionary relationships of six axenic non-marine cyanobacteria.</title>
        <authorList>
            <person name="Will S.E."/>
            <person name="Henke P."/>
            <person name="Boedeker C."/>
            <person name="Huang S."/>
            <person name="Brinkmann H."/>
            <person name="Rohde M."/>
            <person name="Jarek M."/>
            <person name="Friedl T."/>
            <person name="Seufert S."/>
            <person name="Schumacher M."/>
            <person name="Overmann J."/>
            <person name="Neumann-Schaal M."/>
            <person name="Petersen J."/>
        </authorList>
    </citation>
    <scope>NUCLEOTIDE SEQUENCE [LARGE SCALE GENOMIC DNA]</scope>
    <source>
        <strain evidence="2 3">SAG 39.79</strain>
    </source>
</reference>
<name>A0AB37UK49_9CYAN</name>
<dbReference type="Proteomes" id="UP000282574">
    <property type="component" value="Unassembled WGS sequence"/>
</dbReference>
<dbReference type="SUPFAM" id="SSF53756">
    <property type="entry name" value="UDP-Glycosyltransferase/glycogen phosphorylase"/>
    <property type="match status" value="1"/>
</dbReference>
<dbReference type="Gene3D" id="3.40.50.2000">
    <property type="entry name" value="Glycogen Phosphorylase B"/>
    <property type="match status" value="1"/>
</dbReference>
<proteinExistence type="predicted"/>
<evidence type="ECO:0000313" key="3">
    <source>
        <dbReference type="Proteomes" id="UP000282574"/>
    </source>
</evidence>
<accession>A0AB37UK49</accession>
<dbReference type="EMBL" id="RSCK01000022">
    <property type="protein sequence ID" value="RUT11714.1"/>
    <property type="molecule type" value="Genomic_DNA"/>
</dbReference>
<evidence type="ECO:0000313" key="2">
    <source>
        <dbReference type="EMBL" id="RUT11714.1"/>
    </source>
</evidence>